<evidence type="ECO:0000313" key="2">
    <source>
        <dbReference type="EMBL" id="MFC3115186.1"/>
    </source>
</evidence>
<dbReference type="Proteomes" id="UP001595555">
    <property type="component" value="Unassembled WGS sequence"/>
</dbReference>
<gene>
    <name evidence="2" type="ORF">ACFODX_06425</name>
</gene>
<keyword evidence="1" id="KW-0812">Transmembrane</keyword>
<evidence type="ECO:0000256" key="1">
    <source>
        <dbReference type="SAM" id="Phobius"/>
    </source>
</evidence>
<keyword evidence="3" id="KW-1185">Reference proteome</keyword>
<feature type="transmembrane region" description="Helical" evidence="1">
    <location>
        <begin position="30"/>
        <end position="50"/>
    </location>
</feature>
<protein>
    <submittedName>
        <fullName evidence="2">Uncharacterized protein</fullName>
    </submittedName>
</protein>
<evidence type="ECO:0000313" key="3">
    <source>
        <dbReference type="Proteomes" id="UP001595555"/>
    </source>
</evidence>
<sequence length="66" mass="7364">MIELIASCLIVGLPLALGMVFTYCLWSRGWVGRLVLAAVVLFMGSEVYALKYPQKQLKENYARVIG</sequence>
<keyword evidence="1" id="KW-1133">Transmembrane helix</keyword>
<comment type="caution">
    <text evidence="2">The sequence shown here is derived from an EMBL/GenBank/DDBJ whole genome shotgun (WGS) entry which is preliminary data.</text>
</comment>
<accession>A0ABV7FC68</accession>
<organism evidence="2 3">
    <name type="scientific">Cellvibrio fontiphilus</name>
    <dbReference type="NCBI Taxonomy" id="1815559"/>
    <lineage>
        <taxon>Bacteria</taxon>
        <taxon>Pseudomonadati</taxon>
        <taxon>Pseudomonadota</taxon>
        <taxon>Gammaproteobacteria</taxon>
        <taxon>Cellvibrionales</taxon>
        <taxon>Cellvibrionaceae</taxon>
        <taxon>Cellvibrio</taxon>
    </lineage>
</organism>
<name>A0ABV7FC68_9GAMM</name>
<reference evidence="3" key="1">
    <citation type="journal article" date="2019" name="Int. J. Syst. Evol. Microbiol.">
        <title>The Global Catalogue of Microorganisms (GCM) 10K type strain sequencing project: providing services to taxonomists for standard genome sequencing and annotation.</title>
        <authorList>
            <consortium name="The Broad Institute Genomics Platform"/>
            <consortium name="The Broad Institute Genome Sequencing Center for Infectious Disease"/>
            <person name="Wu L."/>
            <person name="Ma J."/>
        </authorList>
    </citation>
    <scope>NUCLEOTIDE SEQUENCE [LARGE SCALE GENOMIC DNA]</scope>
    <source>
        <strain evidence="3">KCTC 52237</strain>
    </source>
</reference>
<dbReference type="RefSeq" id="WP_378117252.1">
    <property type="nucleotide sequence ID" value="NZ_JBHRTF010000003.1"/>
</dbReference>
<keyword evidence="1" id="KW-0472">Membrane</keyword>
<dbReference type="EMBL" id="JBHRTF010000003">
    <property type="protein sequence ID" value="MFC3115186.1"/>
    <property type="molecule type" value="Genomic_DNA"/>
</dbReference>
<proteinExistence type="predicted"/>